<feature type="transmembrane region" description="Helical" evidence="9">
    <location>
        <begin position="264"/>
        <end position="285"/>
    </location>
</feature>
<feature type="transmembrane region" description="Helical" evidence="9">
    <location>
        <begin position="191"/>
        <end position="210"/>
    </location>
</feature>
<organism evidence="10 11">
    <name type="scientific">Cinchona calisaya</name>
    <dbReference type="NCBI Taxonomy" id="153742"/>
    <lineage>
        <taxon>Eukaryota</taxon>
        <taxon>Viridiplantae</taxon>
        <taxon>Streptophyta</taxon>
        <taxon>Embryophyta</taxon>
        <taxon>Tracheophyta</taxon>
        <taxon>Spermatophyta</taxon>
        <taxon>Magnoliopsida</taxon>
        <taxon>eudicotyledons</taxon>
        <taxon>Gunneridae</taxon>
        <taxon>Pentapetalae</taxon>
        <taxon>asterids</taxon>
        <taxon>lamiids</taxon>
        <taxon>Gentianales</taxon>
        <taxon>Rubiaceae</taxon>
        <taxon>Cinchonoideae</taxon>
        <taxon>Cinchoneae</taxon>
        <taxon>Cinchona</taxon>
    </lineage>
</organism>
<dbReference type="EMBL" id="JBJUIK010000003">
    <property type="protein sequence ID" value="KAL3533322.1"/>
    <property type="molecule type" value="Genomic_DNA"/>
</dbReference>
<evidence type="ECO:0000256" key="4">
    <source>
        <dbReference type="ARBA" id="ARBA00022729"/>
    </source>
</evidence>
<dbReference type="GO" id="GO:0005637">
    <property type="term" value="C:nuclear inner membrane"/>
    <property type="evidence" value="ECO:0007669"/>
    <property type="project" value="UniProtKB-SubCell"/>
</dbReference>
<comment type="similarity">
    <text evidence="2">Belongs to the NEMP family.</text>
</comment>
<dbReference type="Pfam" id="PF10225">
    <property type="entry name" value="NEMP"/>
    <property type="match status" value="1"/>
</dbReference>
<accession>A0ABD3AQI1</accession>
<reference evidence="10 11" key="1">
    <citation type="submission" date="2024-11" db="EMBL/GenBank/DDBJ databases">
        <title>A near-complete genome assembly of Cinchona calisaya.</title>
        <authorList>
            <person name="Lian D.C."/>
            <person name="Zhao X.W."/>
            <person name="Wei L."/>
        </authorList>
    </citation>
    <scope>NUCLEOTIDE SEQUENCE [LARGE SCALE GENOMIC DNA]</scope>
    <source>
        <tissue evidence="10">Nenye</tissue>
    </source>
</reference>
<evidence type="ECO:0000256" key="7">
    <source>
        <dbReference type="ARBA" id="ARBA00023242"/>
    </source>
</evidence>
<evidence type="ECO:0000256" key="8">
    <source>
        <dbReference type="SAM" id="MobiDB-lite"/>
    </source>
</evidence>
<dbReference type="PANTHER" id="PTHR31587">
    <property type="entry name" value="TRANSMEMBRANE PROTEIN (DUF2215)"/>
    <property type="match status" value="1"/>
</dbReference>
<comment type="subcellular location">
    <subcellularLocation>
        <location evidence="1">Nucleus inner membrane</location>
        <topology evidence="1">Multi-pass membrane protein</topology>
        <orientation evidence="1">Nucleoplasmic side</orientation>
    </subcellularLocation>
</comment>
<dbReference type="InterPro" id="IPR019358">
    <property type="entry name" value="NEMP_fam"/>
</dbReference>
<evidence type="ECO:0000256" key="6">
    <source>
        <dbReference type="ARBA" id="ARBA00023136"/>
    </source>
</evidence>
<keyword evidence="4" id="KW-0732">Signal</keyword>
<dbReference type="PANTHER" id="PTHR31587:SF3">
    <property type="entry name" value="EXPRESSED PROTEIN"/>
    <property type="match status" value="1"/>
</dbReference>
<keyword evidence="5 9" id="KW-1133">Transmembrane helix</keyword>
<feature type="compositionally biased region" description="Polar residues" evidence="8">
    <location>
        <begin position="415"/>
        <end position="424"/>
    </location>
</feature>
<proteinExistence type="inferred from homology"/>
<feature type="transmembrane region" description="Helical" evidence="9">
    <location>
        <begin position="297"/>
        <end position="316"/>
    </location>
</feature>
<keyword evidence="6 9" id="KW-0472">Membrane</keyword>
<evidence type="ECO:0000256" key="5">
    <source>
        <dbReference type="ARBA" id="ARBA00022989"/>
    </source>
</evidence>
<comment type="caution">
    <text evidence="10">The sequence shown here is derived from an EMBL/GenBank/DDBJ whole genome shotgun (WGS) entry which is preliminary data.</text>
</comment>
<feature type="transmembrane region" description="Helical" evidence="9">
    <location>
        <begin position="167"/>
        <end position="185"/>
    </location>
</feature>
<dbReference type="AlphaFoldDB" id="A0ABD3AQI1"/>
<evidence type="ECO:0000256" key="1">
    <source>
        <dbReference type="ARBA" id="ARBA00004575"/>
    </source>
</evidence>
<evidence type="ECO:0000256" key="9">
    <source>
        <dbReference type="SAM" id="Phobius"/>
    </source>
</evidence>
<evidence type="ECO:0000256" key="2">
    <source>
        <dbReference type="ARBA" id="ARBA00005748"/>
    </source>
</evidence>
<feature type="transmembrane region" description="Helical" evidence="9">
    <location>
        <begin position="222"/>
        <end position="244"/>
    </location>
</feature>
<evidence type="ECO:0000313" key="11">
    <source>
        <dbReference type="Proteomes" id="UP001630127"/>
    </source>
</evidence>
<keyword evidence="11" id="KW-1185">Reference proteome</keyword>
<evidence type="ECO:0000256" key="3">
    <source>
        <dbReference type="ARBA" id="ARBA00022692"/>
    </source>
</evidence>
<keyword evidence="7" id="KW-0539">Nucleus</keyword>
<keyword evidence="3 9" id="KW-0812">Transmembrane</keyword>
<feature type="compositionally biased region" description="Basic and acidic residues" evidence="8">
    <location>
        <begin position="429"/>
        <end position="439"/>
    </location>
</feature>
<feature type="region of interest" description="Disordered" evidence="8">
    <location>
        <begin position="486"/>
        <end position="509"/>
    </location>
</feature>
<protein>
    <submittedName>
        <fullName evidence="10">Uncharacterized protein</fullName>
    </submittedName>
</protein>
<dbReference type="Proteomes" id="UP001630127">
    <property type="component" value="Unassembled WGS sequence"/>
</dbReference>
<sequence>MALMGLLSGPSTVLAMAAFHLFLVFSFLALATHVFALKCIHVENPSVDVTPGTALVNGLSKDAALCDRVQVGGISRLKLVKYASAYRVMVVPSVVIPERLHNKIQICFHKNSSLGLCQCEKDEWKSLQKGILVSVGSLYEDTYIDVKFVGDLSGSVTVTAEEEFQGWRLLFLALGVLLLLLAPVVSSSIPFYYSSSMAIGICLVIIILLFQGMKLLPTGRKNIFYLTIYGSVLGAGSFLLRHFSMLVNSVLVNFGLSEEMHNPVSVFLLVGVILAGAGLGCWLVRKFVIDEEGSVDVGIAQFVKWAIRIIAVTFIFQSTLDTPLAVVMLISCLSIYFAFASVKWNDHEDLSFPQNGSFWAWSTVKPNVKHKQAEFYSRPGKKYSHRTLWDCPKGSSLDSPVEGLLSPSQRVARTQDNYYSPSTRRGTRNRQDHYSTFHKTPDRKKYTKQEWEDFTQESTRQAVAELASSPEFTDWIIKHADRIQLHPDSSDETIGSGSDSTDEQAVKSSSAFCFFNW</sequence>
<feature type="transmembrane region" description="Helical" evidence="9">
    <location>
        <begin position="12"/>
        <end position="36"/>
    </location>
</feature>
<feature type="region of interest" description="Disordered" evidence="8">
    <location>
        <begin position="415"/>
        <end position="439"/>
    </location>
</feature>
<name>A0ABD3AQI1_9GENT</name>
<evidence type="ECO:0000313" key="10">
    <source>
        <dbReference type="EMBL" id="KAL3533322.1"/>
    </source>
</evidence>
<gene>
    <name evidence="10" type="ORF">ACH5RR_006843</name>
</gene>